<dbReference type="AlphaFoldDB" id="A0A1F2PCA6"/>
<name>A0A1F2PCA6_9FIRM</name>
<sequence>MRNPYLSPYLDSNDKTPVWDGFVYMYNDKYINHPKNTFLGRVPIQIKGKTVRQNFRDRIKHSIDLIDLKAYESEGGSIFVVVLIKEDFSTEIYYKELLQLDLARLIKKSKQKVGEKGVLNLRCSLKRRDY</sequence>
<evidence type="ECO:0000313" key="2">
    <source>
        <dbReference type="Proteomes" id="UP000176244"/>
    </source>
</evidence>
<protein>
    <submittedName>
        <fullName evidence="1">Uncharacterized protein</fullName>
    </submittedName>
</protein>
<dbReference type="RefSeq" id="WP_139142420.1">
    <property type="nucleotide sequence ID" value="NZ_LKEU01000056.1"/>
</dbReference>
<comment type="caution">
    <text evidence="1">The sequence shown here is derived from an EMBL/GenBank/DDBJ whole genome shotgun (WGS) entry which is preliminary data.</text>
</comment>
<proteinExistence type="predicted"/>
<accession>A0A1F2PCA6</accession>
<organism evidence="1 2">
    <name type="scientific">Acetobacterium wieringae</name>
    <dbReference type="NCBI Taxonomy" id="52694"/>
    <lineage>
        <taxon>Bacteria</taxon>
        <taxon>Bacillati</taxon>
        <taxon>Bacillota</taxon>
        <taxon>Clostridia</taxon>
        <taxon>Eubacteriales</taxon>
        <taxon>Eubacteriaceae</taxon>
        <taxon>Acetobacterium</taxon>
    </lineage>
</organism>
<reference evidence="1 2" key="1">
    <citation type="submission" date="2015-09" db="EMBL/GenBank/DDBJ databases">
        <title>Genome sequence of Acetobacterium wieringae DSM 1911.</title>
        <authorList>
            <person name="Poehlein A."/>
            <person name="Bengelsdorf F.R."/>
            <person name="Schiel-Bengelsdorf B."/>
            <person name="Duerre P."/>
            <person name="Daniel R."/>
        </authorList>
    </citation>
    <scope>NUCLEOTIDE SEQUENCE [LARGE SCALE GENOMIC DNA]</scope>
    <source>
        <strain evidence="1 2">DSM 1911</strain>
    </source>
</reference>
<dbReference type="OrthoDB" id="2066879at2"/>
<dbReference type="STRING" id="52694.ACWI_36520"/>
<dbReference type="EMBL" id="LKEU01000056">
    <property type="protein sequence ID" value="OFV68878.1"/>
    <property type="molecule type" value="Genomic_DNA"/>
</dbReference>
<evidence type="ECO:0000313" key="1">
    <source>
        <dbReference type="EMBL" id="OFV68878.1"/>
    </source>
</evidence>
<dbReference type="Proteomes" id="UP000176244">
    <property type="component" value="Unassembled WGS sequence"/>
</dbReference>
<gene>
    <name evidence="1" type="ORF">ACWI_36520</name>
</gene>